<evidence type="ECO:0000256" key="1">
    <source>
        <dbReference type="ARBA" id="ARBA00004328"/>
    </source>
</evidence>
<name>A0A6J7X6Q1_9CAUD</name>
<evidence type="ECO:0000313" key="4">
    <source>
        <dbReference type="EMBL" id="CAB5225414.1"/>
    </source>
</evidence>
<comment type="subcellular location">
    <subcellularLocation>
        <location evidence="1">Virion</location>
    </subcellularLocation>
</comment>
<dbReference type="SUPFAM" id="SSF56563">
    <property type="entry name" value="Major capsid protein gp5"/>
    <property type="match status" value="1"/>
</dbReference>
<dbReference type="InterPro" id="IPR024455">
    <property type="entry name" value="Phage_capsid"/>
</dbReference>
<protein>
    <submittedName>
        <fullName evidence="4">Major_cap_HK97, phage major capsid protein, HK97 family</fullName>
    </submittedName>
</protein>
<feature type="domain" description="Phage capsid-like C-terminal" evidence="3">
    <location>
        <begin position="48"/>
        <end position="331"/>
    </location>
</feature>
<keyword evidence="2" id="KW-0946">Virion</keyword>
<proteinExistence type="predicted"/>
<dbReference type="NCBIfam" id="TIGR01554">
    <property type="entry name" value="major_cap_HK97"/>
    <property type="match status" value="1"/>
</dbReference>
<evidence type="ECO:0000259" key="3">
    <source>
        <dbReference type="Pfam" id="PF05065"/>
    </source>
</evidence>
<evidence type="ECO:0000256" key="2">
    <source>
        <dbReference type="ARBA" id="ARBA00022844"/>
    </source>
</evidence>
<dbReference type="Pfam" id="PF05065">
    <property type="entry name" value="Phage_capsid"/>
    <property type="match status" value="1"/>
</dbReference>
<dbReference type="GO" id="GO:0044423">
    <property type="term" value="C:virion component"/>
    <property type="evidence" value="ECO:0007669"/>
    <property type="project" value="UniProtKB-KW"/>
</dbReference>
<gene>
    <name evidence="4" type="ORF">UFOVP746_13</name>
</gene>
<dbReference type="EMBL" id="LR798342">
    <property type="protein sequence ID" value="CAB5225414.1"/>
    <property type="molecule type" value="Genomic_DNA"/>
</dbReference>
<sequence length="340" mass="36558">MSATQKILEGMKQSIAENRKVTIDLSEASTLTGSGLNVGGRTYFDDAFARMRSMNPFRMGSRIIKTPNMSGVQFVAKTGNSASQTNPWGYEFTPDSGTPNTATSTWMMPTRVIVAQLPVRLAALEDINGLQDELIADLVAEFSQIEGASMATNNDQAGSTTTTTGSTNGLRGLDSYTTAATSAYGTSGTAITNGIHSIATVSLGGTTPTYNKITNIANALPSVYWGLPTTAWMMTPTMIQTLRQLKDLQGLPLFLELGEPEEGGALGSIFGWKVIPNPYMSETFPIYLANWDRFLTIADVEEMSVQMYEQTAPGFVTMYAEKRLASTVRDPFAGVRASAA</sequence>
<accession>A0A6J7X6Q1</accession>
<reference evidence="4" key="1">
    <citation type="submission" date="2020-05" db="EMBL/GenBank/DDBJ databases">
        <authorList>
            <person name="Chiriac C."/>
            <person name="Salcher M."/>
            <person name="Ghai R."/>
            <person name="Kavagutti S V."/>
        </authorList>
    </citation>
    <scope>NUCLEOTIDE SEQUENCE</scope>
</reference>
<dbReference type="InterPro" id="IPR054612">
    <property type="entry name" value="Phage_capsid-like_C"/>
</dbReference>
<organism evidence="4">
    <name type="scientific">uncultured Caudovirales phage</name>
    <dbReference type="NCBI Taxonomy" id="2100421"/>
    <lineage>
        <taxon>Viruses</taxon>
        <taxon>Duplodnaviria</taxon>
        <taxon>Heunggongvirae</taxon>
        <taxon>Uroviricota</taxon>
        <taxon>Caudoviricetes</taxon>
        <taxon>Peduoviridae</taxon>
        <taxon>Maltschvirus</taxon>
        <taxon>Maltschvirus maltsch</taxon>
    </lineage>
</organism>